<gene>
    <name evidence="1" type="ORF">BpHYR1_023972</name>
</gene>
<sequence>MHIGGPRAFIFSLSLRRQAIPFNMCETLFSQIFLAKFCFFCARPDNLRPRDSIVVMRILSFKKIIFLGLFKLVNNRLILNNSTIKHRNSSQPRIPIFQHCQKIFNSKIKDLRFPFLIDLLPIGFQFSKKVFVVRVSVH</sequence>
<proteinExistence type="predicted"/>
<protein>
    <submittedName>
        <fullName evidence="1">Uncharacterized protein</fullName>
    </submittedName>
</protein>
<evidence type="ECO:0000313" key="2">
    <source>
        <dbReference type="Proteomes" id="UP000276133"/>
    </source>
</evidence>
<accession>A0A3M7RWK7</accession>
<reference evidence="1 2" key="1">
    <citation type="journal article" date="2018" name="Sci. Rep.">
        <title>Genomic signatures of local adaptation to the degree of environmental predictability in rotifers.</title>
        <authorList>
            <person name="Franch-Gras L."/>
            <person name="Hahn C."/>
            <person name="Garcia-Roger E.M."/>
            <person name="Carmona M.J."/>
            <person name="Serra M."/>
            <person name="Gomez A."/>
        </authorList>
    </citation>
    <scope>NUCLEOTIDE SEQUENCE [LARGE SCALE GENOMIC DNA]</scope>
    <source>
        <strain evidence="1">HYR1</strain>
    </source>
</reference>
<comment type="caution">
    <text evidence="1">The sequence shown here is derived from an EMBL/GenBank/DDBJ whole genome shotgun (WGS) entry which is preliminary data.</text>
</comment>
<dbReference type="AlphaFoldDB" id="A0A3M7RWK7"/>
<organism evidence="1 2">
    <name type="scientific">Brachionus plicatilis</name>
    <name type="common">Marine rotifer</name>
    <name type="synonym">Brachionus muelleri</name>
    <dbReference type="NCBI Taxonomy" id="10195"/>
    <lineage>
        <taxon>Eukaryota</taxon>
        <taxon>Metazoa</taxon>
        <taxon>Spiralia</taxon>
        <taxon>Gnathifera</taxon>
        <taxon>Rotifera</taxon>
        <taxon>Eurotatoria</taxon>
        <taxon>Monogononta</taxon>
        <taxon>Pseudotrocha</taxon>
        <taxon>Ploima</taxon>
        <taxon>Brachionidae</taxon>
        <taxon>Brachionus</taxon>
    </lineage>
</organism>
<dbReference type="EMBL" id="REGN01002469">
    <property type="protein sequence ID" value="RNA27943.1"/>
    <property type="molecule type" value="Genomic_DNA"/>
</dbReference>
<evidence type="ECO:0000313" key="1">
    <source>
        <dbReference type="EMBL" id="RNA27943.1"/>
    </source>
</evidence>
<dbReference type="Proteomes" id="UP000276133">
    <property type="component" value="Unassembled WGS sequence"/>
</dbReference>
<name>A0A3M7RWK7_BRAPC</name>
<keyword evidence="2" id="KW-1185">Reference proteome</keyword>